<protein>
    <recommendedName>
        <fullName evidence="2">YMGG-like Gly-zipper domain-containing protein</fullName>
    </recommendedName>
</protein>
<dbReference type="RefSeq" id="WP_111373773.1">
    <property type="nucleotide sequence ID" value="NZ_CP029480.1"/>
</dbReference>
<evidence type="ECO:0000256" key="1">
    <source>
        <dbReference type="SAM" id="SignalP"/>
    </source>
</evidence>
<evidence type="ECO:0000313" key="3">
    <source>
        <dbReference type="EMBL" id="AWW00407.1"/>
    </source>
</evidence>
<evidence type="ECO:0000259" key="2">
    <source>
        <dbReference type="Pfam" id="PF13441"/>
    </source>
</evidence>
<gene>
    <name evidence="3" type="ORF">DJ013_20395</name>
</gene>
<feature type="domain" description="YMGG-like Gly-zipper" evidence="2">
    <location>
        <begin position="63"/>
        <end position="107"/>
    </location>
</feature>
<feature type="chain" id="PRO_5016236828" description="YMGG-like Gly-zipper domain-containing protein" evidence="1">
    <location>
        <begin position="20"/>
        <end position="117"/>
    </location>
</feature>
<dbReference type="InterPro" id="IPR027367">
    <property type="entry name" value="Gly-zipper_YMGG"/>
</dbReference>
<dbReference type="Proteomes" id="UP000249873">
    <property type="component" value="Chromosome"/>
</dbReference>
<dbReference type="Pfam" id="PF13441">
    <property type="entry name" value="Gly-zipper_YMGG"/>
    <property type="match status" value="1"/>
</dbReference>
<keyword evidence="4" id="KW-1185">Reference proteome</keyword>
<dbReference type="KEGG" id="als:DJ013_20395"/>
<organism evidence="3 4">
    <name type="scientific">Arcticibacterium luteifluviistationis</name>
    <dbReference type="NCBI Taxonomy" id="1784714"/>
    <lineage>
        <taxon>Bacteria</taxon>
        <taxon>Pseudomonadati</taxon>
        <taxon>Bacteroidota</taxon>
        <taxon>Cytophagia</taxon>
        <taxon>Cytophagales</taxon>
        <taxon>Leadbetterellaceae</taxon>
        <taxon>Arcticibacterium</taxon>
    </lineage>
</organism>
<feature type="signal peptide" evidence="1">
    <location>
        <begin position="1"/>
        <end position="19"/>
    </location>
</feature>
<accession>A0A2Z4GGP1</accession>
<sequence>MKKQIKIVAITLLSTFALSCNSSNPAETEGPTVIIQEASPAPQVANQEVYNEPTTAAEKKKMSGALKGALIGAGAGAATGAVVSKKPGKGAVIGGVIGGAAGAVTGDIIENQKAKNQ</sequence>
<dbReference type="EMBL" id="CP029480">
    <property type="protein sequence ID" value="AWW00407.1"/>
    <property type="molecule type" value="Genomic_DNA"/>
</dbReference>
<keyword evidence="1" id="KW-0732">Signal</keyword>
<dbReference type="AlphaFoldDB" id="A0A2Z4GGP1"/>
<reference evidence="3 4" key="1">
    <citation type="submission" date="2018-05" db="EMBL/GenBank/DDBJ databases">
        <title>Complete genome sequence of Arcticibacterium luteifluviistationis SM1504T, a cytophagaceae bacterium isolated from Arctic surface seawater.</title>
        <authorList>
            <person name="Li Y."/>
            <person name="Qin Q.-L."/>
        </authorList>
    </citation>
    <scope>NUCLEOTIDE SEQUENCE [LARGE SCALE GENOMIC DNA]</scope>
    <source>
        <strain evidence="3 4">SM1504</strain>
    </source>
</reference>
<name>A0A2Z4GGP1_9BACT</name>
<dbReference type="PROSITE" id="PS51257">
    <property type="entry name" value="PROKAR_LIPOPROTEIN"/>
    <property type="match status" value="1"/>
</dbReference>
<proteinExistence type="predicted"/>
<evidence type="ECO:0000313" key="4">
    <source>
        <dbReference type="Proteomes" id="UP000249873"/>
    </source>
</evidence>